<organism evidence="1 2">
    <name type="scientific">Streptomyces acidicola</name>
    <dbReference type="NCBI Taxonomy" id="2596892"/>
    <lineage>
        <taxon>Bacteria</taxon>
        <taxon>Bacillati</taxon>
        <taxon>Actinomycetota</taxon>
        <taxon>Actinomycetes</taxon>
        <taxon>Kitasatosporales</taxon>
        <taxon>Streptomycetaceae</taxon>
        <taxon>Streptomyces</taxon>
    </lineage>
</organism>
<dbReference type="AlphaFoldDB" id="A0A5N8X5X0"/>
<name>A0A5N8X5X0_9ACTN</name>
<reference evidence="1 2" key="1">
    <citation type="submission" date="2019-09" db="EMBL/GenBank/DDBJ databases">
        <authorList>
            <person name="Duangmal K."/>
            <person name="Teo W.F.A."/>
            <person name="Lipun K."/>
        </authorList>
    </citation>
    <scope>NUCLEOTIDE SEQUENCE [LARGE SCALE GENOMIC DNA]</scope>
    <source>
        <strain evidence="1 2">K1PN6</strain>
    </source>
</reference>
<protein>
    <submittedName>
        <fullName evidence="1">Uncharacterized protein</fullName>
    </submittedName>
</protein>
<dbReference type="EMBL" id="VMNX01000329">
    <property type="protein sequence ID" value="MPY54863.1"/>
    <property type="molecule type" value="Genomic_DNA"/>
</dbReference>
<proteinExistence type="predicted"/>
<evidence type="ECO:0000313" key="2">
    <source>
        <dbReference type="Proteomes" id="UP000373149"/>
    </source>
</evidence>
<dbReference type="Proteomes" id="UP000373149">
    <property type="component" value="Unassembled WGS sequence"/>
</dbReference>
<comment type="caution">
    <text evidence="1">The sequence shown here is derived from an EMBL/GenBank/DDBJ whole genome shotgun (WGS) entry which is preliminary data.</text>
</comment>
<evidence type="ECO:0000313" key="1">
    <source>
        <dbReference type="EMBL" id="MPY54863.1"/>
    </source>
</evidence>
<gene>
    <name evidence="1" type="ORF">FPZ41_42465</name>
</gene>
<keyword evidence="2" id="KW-1185">Reference proteome</keyword>
<sequence>MLSKGGWTFTPRPASPPDANAYLCYRGNRIELLHSSTVFEGFLAEMSEIQDEFERLWSGDSVVARRGGWVGQSRHV</sequence>
<dbReference type="RefSeq" id="WP_152869741.1">
    <property type="nucleotide sequence ID" value="NZ_VMNX01000329.1"/>
</dbReference>
<accession>A0A5N8X5X0</accession>